<evidence type="ECO:0008006" key="5">
    <source>
        <dbReference type="Google" id="ProtNLM"/>
    </source>
</evidence>
<sequence length="315" mass="36483">MTRTRDKKRKERNSSDNDPNNRKICKQRGPSGESANASVSEVLHWTNSVLYGENNLESSVFEQFCDSAAMAENNAEPTIRDLMTLMKNVSDRLESVEKKMGGIDSIEKKMCNMKKDLNKLWVALEDRVRKVDERVTRIEDKVDGADFYAAQLSEWVQELEKQRDTLRDNVTYLQSQSMRNNLIFTGVSEDNSNGSEPPETTEKRLRQHLHDACKIARDVADSIKFERVHRSPGSQISGKVRNIVAKFTYFKDRESIRKCWKELDGTVHRVFEQFPQDVIEKRRKLVPKMKEARRQGKRAYLVFDTLYIDGNAVRA</sequence>
<keyword evidence="4" id="KW-1185">Reference proteome</keyword>
<feature type="compositionally biased region" description="Basic residues" evidence="2">
    <location>
        <begin position="1"/>
        <end position="11"/>
    </location>
</feature>
<keyword evidence="1" id="KW-0175">Coiled coil</keyword>
<accession>A0A9D4HAV3</accession>
<evidence type="ECO:0000313" key="4">
    <source>
        <dbReference type="Proteomes" id="UP000828390"/>
    </source>
</evidence>
<protein>
    <recommendedName>
        <fullName evidence="5">Transposase</fullName>
    </recommendedName>
</protein>
<reference evidence="3" key="1">
    <citation type="journal article" date="2019" name="bioRxiv">
        <title>The Genome of the Zebra Mussel, Dreissena polymorpha: A Resource for Invasive Species Research.</title>
        <authorList>
            <person name="McCartney M.A."/>
            <person name="Auch B."/>
            <person name="Kono T."/>
            <person name="Mallez S."/>
            <person name="Zhang Y."/>
            <person name="Obille A."/>
            <person name="Becker A."/>
            <person name="Abrahante J.E."/>
            <person name="Garbe J."/>
            <person name="Badalamenti J.P."/>
            <person name="Herman A."/>
            <person name="Mangelson H."/>
            <person name="Liachko I."/>
            <person name="Sullivan S."/>
            <person name="Sone E.D."/>
            <person name="Koren S."/>
            <person name="Silverstein K.A.T."/>
            <person name="Beckman K.B."/>
            <person name="Gohl D.M."/>
        </authorList>
    </citation>
    <scope>NUCLEOTIDE SEQUENCE</scope>
    <source>
        <strain evidence="3">Duluth1</strain>
        <tissue evidence="3">Whole animal</tissue>
    </source>
</reference>
<evidence type="ECO:0000256" key="1">
    <source>
        <dbReference type="SAM" id="Coils"/>
    </source>
</evidence>
<dbReference type="Proteomes" id="UP000828390">
    <property type="component" value="Unassembled WGS sequence"/>
</dbReference>
<dbReference type="EMBL" id="JAIWYP010000004">
    <property type="protein sequence ID" value="KAH3830111.1"/>
    <property type="molecule type" value="Genomic_DNA"/>
</dbReference>
<feature type="compositionally biased region" description="Basic and acidic residues" evidence="2">
    <location>
        <begin position="12"/>
        <end position="21"/>
    </location>
</feature>
<organism evidence="3 4">
    <name type="scientific">Dreissena polymorpha</name>
    <name type="common">Zebra mussel</name>
    <name type="synonym">Mytilus polymorpha</name>
    <dbReference type="NCBI Taxonomy" id="45954"/>
    <lineage>
        <taxon>Eukaryota</taxon>
        <taxon>Metazoa</taxon>
        <taxon>Spiralia</taxon>
        <taxon>Lophotrochozoa</taxon>
        <taxon>Mollusca</taxon>
        <taxon>Bivalvia</taxon>
        <taxon>Autobranchia</taxon>
        <taxon>Heteroconchia</taxon>
        <taxon>Euheterodonta</taxon>
        <taxon>Imparidentia</taxon>
        <taxon>Neoheterodontei</taxon>
        <taxon>Myida</taxon>
        <taxon>Dreissenoidea</taxon>
        <taxon>Dreissenidae</taxon>
        <taxon>Dreissena</taxon>
    </lineage>
</organism>
<reference evidence="3" key="2">
    <citation type="submission" date="2020-11" db="EMBL/GenBank/DDBJ databases">
        <authorList>
            <person name="McCartney M.A."/>
            <person name="Auch B."/>
            <person name="Kono T."/>
            <person name="Mallez S."/>
            <person name="Becker A."/>
            <person name="Gohl D.M."/>
            <person name="Silverstein K.A.T."/>
            <person name="Koren S."/>
            <person name="Bechman K.B."/>
            <person name="Herman A."/>
            <person name="Abrahante J.E."/>
            <person name="Garbe J."/>
        </authorList>
    </citation>
    <scope>NUCLEOTIDE SEQUENCE</scope>
    <source>
        <strain evidence="3">Duluth1</strain>
        <tissue evidence="3">Whole animal</tissue>
    </source>
</reference>
<dbReference type="PANTHER" id="PTHR11505">
    <property type="entry name" value="L1 TRANSPOSABLE ELEMENT-RELATED"/>
    <property type="match status" value="1"/>
</dbReference>
<dbReference type="AlphaFoldDB" id="A0A9D4HAV3"/>
<evidence type="ECO:0000313" key="3">
    <source>
        <dbReference type="EMBL" id="KAH3830111.1"/>
    </source>
</evidence>
<name>A0A9D4HAV3_DREPO</name>
<feature type="coiled-coil region" evidence="1">
    <location>
        <begin position="149"/>
        <end position="176"/>
    </location>
</feature>
<comment type="caution">
    <text evidence="3">The sequence shown here is derived from an EMBL/GenBank/DDBJ whole genome shotgun (WGS) entry which is preliminary data.</text>
</comment>
<dbReference type="Gene3D" id="3.30.70.1820">
    <property type="entry name" value="L1 transposable element, RRM domain"/>
    <property type="match status" value="1"/>
</dbReference>
<evidence type="ECO:0000256" key="2">
    <source>
        <dbReference type="SAM" id="MobiDB-lite"/>
    </source>
</evidence>
<dbReference type="InterPro" id="IPR004244">
    <property type="entry name" value="Transposase_22"/>
</dbReference>
<feature type="region of interest" description="Disordered" evidence="2">
    <location>
        <begin position="1"/>
        <end position="37"/>
    </location>
</feature>
<proteinExistence type="predicted"/>
<gene>
    <name evidence="3" type="ORF">DPMN_103348</name>
</gene>